<evidence type="ECO:0000313" key="1">
    <source>
        <dbReference type="EMBL" id="MBV6341467.1"/>
    </source>
</evidence>
<evidence type="ECO:0000313" key="2">
    <source>
        <dbReference type="Proteomes" id="UP001196980"/>
    </source>
</evidence>
<name>A0ABS6RYH8_9BACT</name>
<keyword evidence="2" id="KW-1185">Reference proteome</keyword>
<accession>A0ABS6RYH8</accession>
<dbReference type="Proteomes" id="UP001196980">
    <property type="component" value="Unassembled WGS sequence"/>
</dbReference>
<comment type="caution">
    <text evidence="1">The sequence shown here is derived from an EMBL/GenBank/DDBJ whole genome shotgun (WGS) entry which is preliminary data.</text>
</comment>
<proteinExistence type="predicted"/>
<sequence>MVQVKDIVSGRLVAIDENQIKVQLPTGLIKSYTYEGLGDTGLNVDIQWLYDNMGQRVICLVESGCMTEIKPLGARL</sequence>
<protein>
    <submittedName>
        <fullName evidence="1">Uncharacterized protein</fullName>
    </submittedName>
</protein>
<dbReference type="RefSeq" id="WP_218252102.1">
    <property type="nucleotide sequence ID" value="NZ_JABXWD010000111.1"/>
</dbReference>
<dbReference type="EMBL" id="JABXWD010000111">
    <property type="protein sequence ID" value="MBV6341467.1"/>
    <property type="molecule type" value="Genomic_DNA"/>
</dbReference>
<gene>
    <name evidence="1" type="ORF">HWQ67_07700</name>
</gene>
<reference evidence="1 2" key="1">
    <citation type="journal article" date="2020" name="J Geophys Res Biogeosci">
        <title>Magnetotaxis as an Adaptation to Enable Bacterial Shuttling of Microbial Sulfur and Sulfur Cycling Across Aquatic Oxic#Anoxic Interfaces.</title>
        <authorList>
            <person name="Li J."/>
            <person name="Liu P."/>
            <person name="Wang J."/>
            <person name="Roberts A.P."/>
            <person name="Pan Y."/>
        </authorList>
    </citation>
    <scope>NUCLEOTIDE SEQUENCE [LARGE SCALE GENOMIC DNA]</scope>
    <source>
        <strain evidence="1 2">MYR-1_YQ</strain>
    </source>
</reference>
<organism evidence="1 2">
    <name type="scientific">Candidatus Magnetobacterium casense</name>
    <dbReference type="NCBI Taxonomy" id="1455061"/>
    <lineage>
        <taxon>Bacteria</taxon>
        <taxon>Pseudomonadati</taxon>
        <taxon>Nitrospirota</taxon>
        <taxon>Thermodesulfovibrionia</taxon>
        <taxon>Thermodesulfovibrionales</taxon>
        <taxon>Candidatus Magnetobacteriaceae</taxon>
        <taxon>Candidatus Magnetobacterium</taxon>
    </lineage>
</organism>